<evidence type="ECO:0000256" key="8">
    <source>
        <dbReference type="SAM" id="Phobius"/>
    </source>
</evidence>
<keyword evidence="6 8" id="KW-1133">Transmembrane helix</keyword>
<feature type="transmembrane region" description="Helical" evidence="8">
    <location>
        <begin position="86"/>
        <end position="105"/>
    </location>
</feature>
<gene>
    <name evidence="10" type="primary">cycA</name>
    <name evidence="10" type="ORF">D7316_05285</name>
</gene>
<dbReference type="EMBL" id="CP033972">
    <property type="protein sequence ID" value="AZG48665.1"/>
    <property type="molecule type" value="Genomic_DNA"/>
</dbReference>
<keyword evidence="4 8" id="KW-0812">Transmembrane</keyword>
<keyword evidence="11" id="KW-1185">Reference proteome</keyword>
<dbReference type="Proteomes" id="UP000271469">
    <property type="component" value="Chromosome"/>
</dbReference>
<evidence type="ECO:0000256" key="3">
    <source>
        <dbReference type="ARBA" id="ARBA00022475"/>
    </source>
</evidence>
<dbReference type="GO" id="GO:0005886">
    <property type="term" value="C:plasma membrane"/>
    <property type="evidence" value="ECO:0007669"/>
    <property type="project" value="UniProtKB-SubCell"/>
</dbReference>
<dbReference type="PANTHER" id="PTHR43495">
    <property type="entry name" value="GABA PERMEASE"/>
    <property type="match status" value="1"/>
</dbReference>
<keyword evidence="5" id="KW-0029">Amino-acid transport</keyword>
<evidence type="ECO:0000256" key="5">
    <source>
        <dbReference type="ARBA" id="ARBA00022970"/>
    </source>
</evidence>
<dbReference type="AlphaFoldDB" id="A0A3G8JV75"/>
<evidence type="ECO:0000256" key="1">
    <source>
        <dbReference type="ARBA" id="ARBA00004651"/>
    </source>
</evidence>
<proteinExistence type="predicted"/>
<keyword evidence="3" id="KW-1003">Cell membrane</keyword>
<evidence type="ECO:0000259" key="9">
    <source>
        <dbReference type="Pfam" id="PF00324"/>
    </source>
</evidence>
<name>A0A3G8JV75_9ACTN</name>
<evidence type="ECO:0000256" key="6">
    <source>
        <dbReference type="ARBA" id="ARBA00022989"/>
    </source>
</evidence>
<feature type="transmembrane region" description="Helical" evidence="8">
    <location>
        <begin position="62"/>
        <end position="80"/>
    </location>
</feature>
<keyword evidence="7 8" id="KW-0472">Membrane</keyword>
<sequence length="115" mass="12188">MVVGVIVNVIDPDHAFSYITSVSTVGIIVIWGTILVCHMAYRKKVASGALPASDYRVPGAPVTTWAALAFLVLVLILLFFDADGRVALVVGAVWFAAVGIGYVASSRRRSPVGTR</sequence>
<dbReference type="PANTHER" id="PTHR43495:SF2">
    <property type="entry name" value="D-SERINE_D-ALANINE_GLYCINE TRANSPORTER"/>
    <property type="match status" value="1"/>
</dbReference>
<evidence type="ECO:0000256" key="4">
    <source>
        <dbReference type="ARBA" id="ARBA00022692"/>
    </source>
</evidence>
<evidence type="ECO:0000313" key="10">
    <source>
        <dbReference type="EMBL" id="AZG48665.1"/>
    </source>
</evidence>
<protein>
    <submittedName>
        <fullName evidence="10">D-serine/D-alanine/glycine transporter</fullName>
    </submittedName>
</protein>
<evidence type="ECO:0000256" key="7">
    <source>
        <dbReference type="ARBA" id="ARBA00023136"/>
    </source>
</evidence>
<evidence type="ECO:0000313" key="11">
    <source>
        <dbReference type="Proteomes" id="UP000271469"/>
    </source>
</evidence>
<dbReference type="GO" id="GO:0006865">
    <property type="term" value="P:amino acid transport"/>
    <property type="evidence" value="ECO:0007669"/>
    <property type="project" value="UniProtKB-KW"/>
</dbReference>
<keyword evidence="2" id="KW-0813">Transport</keyword>
<reference evidence="10 11" key="1">
    <citation type="submission" date="2018-11" db="EMBL/GenBank/DDBJ databases">
        <title>Gordonia insulae sp. nov., isolated from an island soil.</title>
        <authorList>
            <person name="Kim Y.S."/>
            <person name="Kim S.B."/>
        </authorList>
    </citation>
    <scope>NUCLEOTIDE SEQUENCE [LARGE SCALE GENOMIC DNA]</scope>
    <source>
        <strain evidence="10 11">MMS17-SY073</strain>
    </source>
</reference>
<dbReference type="InterPro" id="IPR004841">
    <property type="entry name" value="AA-permease/SLC12A_dom"/>
</dbReference>
<dbReference type="GO" id="GO:0055085">
    <property type="term" value="P:transmembrane transport"/>
    <property type="evidence" value="ECO:0007669"/>
    <property type="project" value="InterPro"/>
</dbReference>
<feature type="transmembrane region" description="Helical" evidence="8">
    <location>
        <begin position="15"/>
        <end position="41"/>
    </location>
</feature>
<evidence type="ECO:0000256" key="2">
    <source>
        <dbReference type="ARBA" id="ARBA00022448"/>
    </source>
</evidence>
<feature type="domain" description="Amino acid permease/ SLC12A" evidence="9">
    <location>
        <begin position="2"/>
        <end position="109"/>
    </location>
</feature>
<dbReference type="Gene3D" id="1.20.1740.10">
    <property type="entry name" value="Amino acid/polyamine transporter I"/>
    <property type="match status" value="1"/>
</dbReference>
<comment type="subcellular location">
    <subcellularLocation>
        <location evidence="1">Cell membrane</location>
        <topology evidence="1">Multi-pass membrane protein</topology>
    </subcellularLocation>
</comment>
<dbReference type="Pfam" id="PF00324">
    <property type="entry name" value="AA_permease"/>
    <property type="match status" value="1"/>
</dbReference>
<organism evidence="10 11">
    <name type="scientific">Gordonia insulae</name>
    <dbReference type="NCBI Taxonomy" id="2420509"/>
    <lineage>
        <taxon>Bacteria</taxon>
        <taxon>Bacillati</taxon>
        <taxon>Actinomycetota</taxon>
        <taxon>Actinomycetes</taxon>
        <taxon>Mycobacteriales</taxon>
        <taxon>Gordoniaceae</taxon>
        <taxon>Gordonia</taxon>
    </lineage>
</organism>
<accession>A0A3G8JV75</accession>
<dbReference type="KEGG" id="gom:D7316_05285"/>